<sequence>MEPLLQLNWSDDNGHTWSDTRLIPLGKKGEYRKRVIARRLGSGVDRVFRIRCSEPIKIVIIEGLLE</sequence>
<gene>
    <name evidence="1" type="ORF">B9T28_06440</name>
</gene>
<dbReference type="EMBL" id="NEGB01000003">
    <property type="protein sequence ID" value="OTG65834.1"/>
    <property type="molecule type" value="Genomic_DNA"/>
</dbReference>
<dbReference type="STRING" id="1977882.B9T28_06440"/>
<evidence type="ECO:0000313" key="2">
    <source>
        <dbReference type="Proteomes" id="UP000242765"/>
    </source>
</evidence>
<keyword evidence="2" id="KW-1185">Reference proteome</keyword>
<reference evidence="1 2" key="1">
    <citation type="submission" date="2017-04" db="EMBL/GenBank/DDBJ databases">
        <title>High diversity of culturable Acinetobacter species in natural soil and water ecosystems.</title>
        <authorList>
            <person name="Nemec A."/>
            <person name="Radolfova-Krizova L."/>
        </authorList>
    </citation>
    <scope>NUCLEOTIDE SEQUENCE [LARGE SCALE GENOMIC DNA]</scope>
    <source>
        <strain evidence="1 2">ANC 4999</strain>
    </source>
</reference>
<evidence type="ECO:0008006" key="3">
    <source>
        <dbReference type="Google" id="ProtNLM"/>
    </source>
</evidence>
<accession>A0A1Y3CIW6</accession>
<proteinExistence type="predicted"/>
<organism evidence="1 2">
    <name type="scientific">Acinetobacter silvestris</name>
    <dbReference type="NCBI Taxonomy" id="1977882"/>
    <lineage>
        <taxon>Bacteria</taxon>
        <taxon>Pseudomonadati</taxon>
        <taxon>Pseudomonadota</taxon>
        <taxon>Gammaproteobacteria</taxon>
        <taxon>Moraxellales</taxon>
        <taxon>Moraxellaceae</taxon>
        <taxon>Acinetobacter</taxon>
    </lineage>
</organism>
<protein>
    <recommendedName>
        <fullName evidence="3">Sialidase domain-containing protein</fullName>
    </recommendedName>
</protein>
<comment type="caution">
    <text evidence="1">The sequence shown here is derived from an EMBL/GenBank/DDBJ whole genome shotgun (WGS) entry which is preliminary data.</text>
</comment>
<dbReference type="Proteomes" id="UP000242765">
    <property type="component" value="Unassembled WGS sequence"/>
</dbReference>
<name>A0A1Y3CIW6_9GAMM</name>
<evidence type="ECO:0000313" key="1">
    <source>
        <dbReference type="EMBL" id="OTG65834.1"/>
    </source>
</evidence>
<dbReference type="AlphaFoldDB" id="A0A1Y3CIW6"/>